<accession>A0A1Q5SWP2</accession>
<organism evidence="1 2">
    <name type="scientific">Penicillium subrubescens</name>
    <dbReference type="NCBI Taxonomy" id="1316194"/>
    <lineage>
        <taxon>Eukaryota</taxon>
        <taxon>Fungi</taxon>
        <taxon>Dikarya</taxon>
        <taxon>Ascomycota</taxon>
        <taxon>Pezizomycotina</taxon>
        <taxon>Eurotiomycetes</taxon>
        <taxon>Eurotiomycetidae</taxon>
        <taxon>Eurotiales</taxon>
        <taxon>Aspergillaceae</taxon>
        <taxon>Penicillium</taxon>
    </lineage>
</organism>
<evidence type="ECO:0000313" key="2">
    <source>
        <dbReference type="Proteomes" id="UP000186955"/>
    </source>
</evidence>
<comment type="caution">
    <text evidence="1">The sequence shown here is derived from an EMBL/GenBank/DDBJ whole genome shotgun (WGS) entry which is preliminary data.</text>
</comment>
<keyword evidence="2" id="KW-1185">Reference proteome</keyword>
<name>A0A1Q5SWP2_9EURO</name>
<protein>
    <submittedName>
        <fullName evidence="1">Uncharacterized protein</fullName>
    </submittedName>
</protein>
<gene>
    <name evidence="1" type="ORF">PENSUB_12837</name>
</gene>
<dbReference type="AlphaFoldDB" id="A0A1Q5SWP2"/>
<dbReference type="Proteomes" id="UP000186955">
    <property type="component" value="Unassembled WGS sequence"/>
</dbReference>
<evidence type="ECO:0000313" key="1">
    <source>
        <dbReference type="EMBL" id="OKO92275.1"/>
    </source>
</evidence>
<dbReference type="EMBL" id="MNBE01000742">
    <property type="protein sequence ID" value="OKO92275.1"/>
    <property type="molecule type" value="Genomic_DNA"/>
</dbReference>
<reference evidence="1 2" key="1">
    <citation type="submission" date="2016-10" db="EMBL/GenBank/DDBJ databases">
        <title>Genome sequence of the ascomycete fungus Penicillium subrubescens.</title>
        <authorList>
            <person name="De Vries R.P."/>
            <person name="Peng M."/>
            <person name="Dilokpimol A."/>
            <person name="Hilden K."/>
            <person name="Makela M.R."/>
            <person name="Grigoriev I."/>
            <person name="Riley R."/>
            <person name="Granchi Z."/>
        </authorList>
    </citation>
    <scope>NUCLEOTIDE SEQUENCE [LARGE SCALE GENOMIC DNA]</scope>
    <source>
        <strain evidence="1 2">CBS 132785</strain>
    </source>
</reference>
<sequence>MLPITRIESTSYFKTLHDARRTRMDVDSSSHVKRAHSHNGPTSIIRNVPSVSDDPRLRYHPNLKPITPPFRLFHPALEYSRKSYDIGRRDSDRNADYVDIMPCVIPIMVWGTPIVIRA</sequence>
<proteinExistence type="predicted"/>